<evidence type="ECO:0000256" key="1">
    <source>
        <dbReference type="SAM" id="MobiDB-lite"/>
    </source>
</evidence>
<proteinExistence type="predicted"/>
<organism evidence="3 4">
    <name type="scientific">Larinioides sclopetarius</name>
    <dbReference type="NCBI Taxonomy" id="280406"/>
    <lineage>
        <taxon>Eukaryota</taxon>
        <taxon>Metazoa</taxon>
        <taxon>Ecdysozoa</taxon>
        <taxon>Arthropoda</taxon>
        <taxon>Chelicerata</taxon>
        <taxon>Arachnida</taxon>
        <taxon>Araneae</taxon>
        <taxon>Araneomorphae</taxon>
        <taxon>Entelegynae</taxon>
        <taxon>Araneoidea</taxon>
        <taxon>Araneidae</taxon>
        <taxon>Larinioides</taxon>
    </lineage>
</organism>
<comment type="caution">
    <text evidence="3">The sequence shown here is derived from an EMBL/GenBank/DDBJ whole genome shotgun (WGS) entry which is preliminary data.</text>
</comment>
<name>A0AAV2AXY5_9ARAC</name>
<evidence type="ECO:0000313" key="4">
    <source>
        <dbReference type="Proteomes" id="UP001497382"/>
    </source>
</evidence>
<reference evidence="3 4" key="1">
    <citation type="submission" date="2024-04" db="EMBL/GenBank/DDBJ databases">
        <authorList>
            <person name="Rising A."/>
            <person name="Reimegard J."/>
            <person name="Sonavane S."/>
            <person name="Akerstrom W."/>
            <person name="Nylinder S."/>
            <person name="Hedman E."/>
            <person name="Kallberg Y."/>
        </authorList>
    </citation>
    <scope>NUCLEOTIDE SEQUENCE [LARGE SCALE GENOMIC DNA]</scope>
</reference>
<evidence type="ECO:0000313" key="3">
    <source>
        <dbReference type="EMBL" id="CAL1288452.1"/>
    </source>
</evidence>
<accession>A0AAV2AXY5</accession>
<evidence type="ECO:0000256" key="2">
    <source>
        <dbReference type="SAM" id="SignalP"/>
    </source>
</evidence>
<dbReference type="AlphaFoldDB" id="A0AAV2AXY5"/>
<feature type="region of interest" description="Disordered" evidence="1">
    <location>
        <begin position="310"/>
        <end position="337"/>
    </location>
</feature>
<dbReference type="EMBL" id="CAXIEN010000232">
    <property type="protein sequence ID" value="CAL1288452.1"/>
    <property type="molecule type" value="Genomic_DNA"/>
</dbReference>
<feature type="chain" id="PRO_5043920544" evidence="2">
    <location>
        <begin position="18"/>
        <end position="337"/>
    </location>
</feature>
<dbReference type="Proteomes" id="UP001497382">
    <property type="component" value="Unassembled WGS sequence"/>
</dbReference>
<gene>
    <name evidence="3" type="ORF">LARSCL_LOCUS15355</name>
</gene>
<keyword evidence="2" id="KW-0732">Signal</keyword>
<keyword evidence="4" id="KW-1185">Reference proteome</keyword>
<feature type="signal peptide" evidence="2">
    <location>
        <begin position="1"/>
        <end position="17"/>
    </location>
</feature>
<sequence length="337" mass="33565">MHQLLFILVLGATYCNAAEDDDSFSIGLGVLSPSYKQTVGKENVKVSFDQKENGQFSYSIGDPKTGYNSYLSFGGASANSAGNQAASPAAHSAPAVPSYSAPAASAGYSAPAAPSYAAPAAPAAGYQPTSFVNNPNYGSPSGYGAPAAGYSGSQGQAYNSYPSSGGAGSYANGAGSYGNGAGSYANGAGSYGNGAGSYGSGAAPARQPEDSSMIIPAGFSYHATEGQAFLRNQAEVRQPAAGNILPAGFSYHATEGQSFLRNGGSPNFMVADEKRSAGLGPAEQSFYQNAGSNSQQGGRGLANGLVGYGPGGPSSGNVPIGGYAGPQGTFREHGGHQ</sequence>
<protein>
    <submittedName>
        <fullName evidence="3">Uncharacterized protein</fullName>
    </submittedName>
</protein>